<name>C8N8E8_CARH6</name>
<evidence type="ECO:0000256" key="12">
    <source>
        <dbReference type="ARBA" id="ARBA00023244"/>
    </source>
</evidence>
<comment type="subcellular location">
    <subcellularLocation>
        <location evidence="1 15">Cytoplasm</location>
    </subcellularLocation>
</comment>
<feature type="binding site" evidence="17">
    <location>
        <position position="65"/>
    </location>
    <ligand>
        <name>[4Fe-4S] cluster</name>
        <dbReference type="ChEBI" id="CHEBI:49883"/>
        <note>4Fe-4S-S-AdoMet</note>
    </ligand>
</feature>
<dbReference type="CDD" id="cd01335">
    <property type="entry name" value="Radical_SAM"/>
    <property type="match status" value="1"/>
</dbReference>
<evidence type="ECO:0000256" key="5">
    <source>
        <dbReference type="ARBA" id="ARBA00022485"/>
    </source>
</evidence>
<dbReference type="SFLD" id="SFLDS00029">
    <property type="entry name" value="Radical_SAM"/>
    <property type="match status" value="1"/>
</dbReference>
<accession>C8N8E8</accession>
<dbReference type="Proteomes" id="UP000004870">
    <property type="component" value="Unassembled WGS sequence"/>
</dbReference>
<dbReference type="UniPathway" id="UPA00251">
    <property type="reaction ID" value="UER00323"/>
</dbReference>
<comment type="similarity">
    <text evidence="3 15">Belongs to the anaerobic coproporphyrinogen-III oxidase family.</text>
</comment>
<dbReference type="GO" id="GO:0051539">
    <property type="term" value="F:4 iron, 4 sulfur cluster binding"/>
    <property type="evidence" value="ECO:0007669"/>
    <property type="project" value="UniProtKB-KW"/>
</dbReference>
<evidence type="ECO:0000256" key="6">
    <source>
        <dbReference type="ARBA" id="ARBA00022490"/>
    </source>
</evidence>
<dbReference type="InterPro" id="IPR010723">
    <property type="entry name" value="HemN_C"/>
</dbReference>
<feature type="binding site" evidence="16">
    <location>
        <position position="246"/>
    </location>
    <ligand>
        <name>S-adenosyl-L-methionine</name>
        <dbReference type="ChEBI" id="CHEBI:59789"/>
        <label>2</label>
    </ligand>
</feature>
<feature type="binding site" evidence="16">
    <location>
        <position position="212"/>
    </location>
    <ligand>
        <name>S-adenosyl-L-methionine</name>
        <dbReference type="ChEBI" id="CHEBI:59789"/>
        <label>2</label>
    </ligand>
</feature>
<organism evidence="19 20">
    <name type="scientific">Cardiobacterium hominis (strain ATCC 15826 / DSM 8339 / NCTC 10426 / 6573)</name>
    <dbReference type="NCBI Taxonomy" id="638300"/>
    <lineage>
        <taxon>Bacteria</taxon>
        <taxon>Pseudomonadati</taxon>
        <taxon>Pseudomonadota</taxon>
        <taxon>Gammaproteobacteria</taxon>
        <taxon>Cardiobacteriales</taxon>
        <taxon>Cardiobacteriaceae</taxon>
        <taxon>Cardiobacterium</taxon>
    </lineage>
</organism>
<dbReference type="Pfam" id="PF04055">
    <property type="entry name" value="Radical_SAM"/>
    <property type="match status" value="1"/>
</dbReference>
<dbReference type="Gene3D" id="1.10.10.920">
    <property type="match status" value="1"/>
</dbReference>
<dbReference type="NCBIfam" id="TIGR00538">
    <property type="entry name" value="hemN"/>
    <property type="match status" value="1"/>
</dbReference>
<evidence type="ECO:0000313" key="20">
    <source>
        <dbReference type="Proteomes" id="UP000004870"/>
    </source>
</evidence>
<sequence length="460" mass="52470">MTRYFDAELIGKYSQSGPRYTSYPTAVEFHERFTAADYVRHLEAGNAAARDLSLYVHIPFCEHVCYYCGCNKIITRNHDQSDEYLDQLERDIARQAAHIDPSRRVIQLHLGGGTPTFLNHTQLRRLLAMLHEHFPRFAADDTGEYSIEIDPRTVSPDDLRFLRELGFNRVSFGVQDFDPAVQQAVNRIQGFEHVRDTIAAARDAGYHSISADLIYGLPLQTVRTFSRTLEQIRELAPDRLAVFNYAHMPHIFGAQKQINAADLPDAPTKLQLLQATIEQLTDGGYEFIGLDHFALPGDSLVRHQREGTLYRNFQGYSTFSTCELLGFGISAISMLDGCYSQHEKARSRYYQALNNGGIPVLRGIELSRDDRIRHHVITEIMCNLHLDLKAVSTRWQINAADYFAREWQALQPLAADDLIKIDGDRLEVRPLGRLLIRNIAMVFDAYLHKAENSKRFSKVI</sequence>
<dbReference type="PANTHER" id="PTHR13932">
    <property type="entry name" value="COPROPORPHYRINIGEN III OXIDASE"/>
    <property type="match status" value="1"/>
</dbReference>
<dbReference type="RefSeq" id="WP_004140174.1">
    <property type="nucleotide sequence ID" value="NZ_GG694025.1"/>
</dbReference>
<keyword evidence="12 15" id="KW-0627">Porphyrin biosynthesis</keyword>
<dbReference type="InterPro" id="IPR013785">
    <property type="entry name" value="Aldolase_TIM"/>
</dbReference>
<comment type="function">
    <text evidence="13">Involved in the heme biosynthesis. Catalyzes the anaerobic oxidative decarboxylation of propionate groups of rings A and B of coproporphyrinogen III to yield the vinyl groups in protoporphyrinogen IX.</text>
</comment>
<feature type="binding site" evidence="16">
    <location>
        <position position="187"/>
    </location>
    <ligand>
        <name>S-adenosyl-L-methionine</name>
        <dbReference type="ChEBI" id="CHEBI:59789"/>
        <label>2</label>
    </ligand>
</feature>
<keyword evidence="8 15" id="KW-0479">Metal-binding</keyword>
<comment type="subunit">
    <text evidence="4">Monomer.</text>
</comment>
<dbReference type="SFLD" id="SFLDG01082">
    <property type="entry name" value="B12-binding_domain_containing"/>
    <property type="match status" value="1"/>
</dbReference>
<feature type="domain" description="Radical SAM core" evidence="18">
    <location>
        <begin position="46"/>
        <end position="286"/>
    </location>
</feature>
<dbReference type="STRING" id="2718.CHUV0807_2430"/>
<dbReference type="SMART" id="SM00729">
    <property type="entry name" value="Elp3"/>
    <property type="match status" value="1"/>
</dbReference>
<evidence type="ECO:0000256" key="11">
    <source>
        <dbReference type="ARBA" id="ARBA00023014"/>
    </source>
</evidence>
<feature type="binding site" evidence="16">
    <location>
        <begin position="67"/>
        <end position="69"/>
    </location>
    <ligand>
        <name>S-adenosyl-L-methionine</name>
        <dbReference type="ChEBI" id="CHEBI:59789"/>
        <label>2</label>
    </ligand>
</feature>
<dbReference type="SUPFAM" id="SSF102114">
    <property type="entry name" value="Radical SAM enzymes"/>
    <property type="match status" value="1"/>
</dbReference>
<evidence type="ECO:0000256" key="9">
    <source>
        <dbReference type="ARBA" id="ARBA00023002"/>
    </source>
</evidence>
<evidence type="ECO:0000256" key="2">
    <source>
        <dbReference type="ARBA" id="ARBA00004785"/>
    </source>
</evidence>
<keyword evidence="5 15" id="KW-0004">4Fe-4S</keyword>
<evidence type="ECO:0000256" key="8">
    <source>
        <dbReference type="ARBA" id="ARBA00022723"/>
    </source>
</evidence>
<dbReference type="PIRSF" id="PIRSF000167">
    <property type="entry name" value="HemN"/>
    <property type="match status" value="1"/>
</dbReference>
<dbReference type="EC" id="1.3.98.3" evidence="15"/>
<dbReference type="InterPro" id="IPR007197">
    <property type="entry name" value="rSAM"/>
</dbReference>
<dbReference type="GO" id="GO:0046872">
    <property type="term" value="F:metal ion binding"/>
    <property type="evidence" value="ECO:0007669"/>
    <property type="project" value="UniProtKB-KW"/>
</dbReference>
<dbReference type="HOGENOM" id="CLU_027579_3_0_6"/>
<feature type="binding site" evidence="16">
    <location>
        <position position="332"/>
    </location>
    <ligand>
        <name>S-adenosyl-L-methionine</name>
        <dbReference type="ChEBI" id="CHEBI:59789"/>
        <label>1</label>
    </ligand>
</feature>
<dbReference type="FunFam" id="3.80.30.20:FF:000012">
    <property type="entry name" value="Coproporphyrinogen-III oxidase"/>
    <property type="match status" value="1"/>
</dbReference>
<dbReference type="GeneID" id="84789790"/>
<dbReference type="GO" id="GO:0051989">
    <property type="term" value="F:coproporphyrinogen dehydrogenase activity"/>
    <property type="evidence" value="ECO:0007669"/>
    <property type="project" value="UniProtKB-EC"/>
</dbReference>
<feature type="binding site" evidence="16">
    <location>
        <position position="55"/>
    </location>
    <ligand>
        <name>S-adenosyl-L-methionine</name>
        <dbReference type="ChEBI" id="CHEBI:59789"/>
        <label>1</label>
    </ligand>
</feature>
<comment type="caution">
    <text evidence="19">The sequence shown here is derived from an EMBL/GenBank/DDBJ whole genome shotgun (WGS) entry which is preliminary data.</text>
</comment>
<evidence type="ECO:0000256" key="15">
    <source>
        <dbReference type="PIRNR" id="PIRNR000167"/>
    </source>
</evidence>
<dbReference type="InterPro" id="IPR006638">
    <property type="entry name" value="Elp3/MiaA/NifB-like_rSAM"/>
</dbReference>
<feature type="binding site" evidence="17">
    <location>
        <position position="68"/>
    </location>
    <ligand>
        <name>[4Fe-4S] cluster</name>
        <dbReference type="ChEBI" id="CHEBI:49883"/>
        <note>4Fe-4S-S-AdoMet</note>
    </ligand>
</feature>
<reference evidence="19 20" key="1">
    <citation type="submission" date="2009-08" db="EMBL/GenBank/DDBJ databases">
        <authorList>
            <person name="Qin X."/>
            <person name="Bachman B."/>
            <person name="Battles P."/>
            <person name="Bell A."/>
            <person name="Bess C."/>
            <person name="Bickham C."/>
            <person name="Chaboub L."/>
            <person name="Chen D."/>
            <person name="Coyle M."/>
            <person name="Deiros D.R."/>
            <person name="Dinh H."/>
            <person name="Forbes L."/>
            <person name="Fowler G."/>
            <person name="Francisco L."/>
            <person name="Fu Q."/>
            <person name="Gubbala S."/>
            <person name="Hale W."/>
            <person name="Han Y."/>
            <person name="Hemphill L."/>
            <person name="Highlander S.K."/>
            <person name="Hirani K."/>
            <person name="Hogues M."/>
            <person name="Jackson L."/>
            <person name="Jakkamsetti A."/>
            <person name="Javaid M."/>
            <person name="Jiang H."/>
            <person name="Korchina V."/>
            <person name="Kovar C."/>
            <person name="Lara F."/>
            <person name="Lee S."/>
            <person name="Mata R."/>
            <person name="Mathew T."/>
            <person name="Moen C."/>
            <person name="Morales K."/>
            <person name="Munidasa M."/>
            <person name="Nazareth L."/>
            <person name="Ngo R."/>
            <person name="Nguyen L."/>
            <person name="Okwuonu G."/>
            <person name="Ongeri F."/>
            <person name="Patil S."/>
            <person name="Petrosino J."/>
            <person name="Pham C."/>
            <person name="Pham P."/>
            <person name="Pu L.-L."/>
            <person name="Puazo M."/>
            <person name="Raj R."/>
            <person name="Reid J."/>
            <person name="Rouhana J."/>
            <person name="Saada N."/>
            <person name="Shang Y."/>
            <person name="Simmons D."/>
            <person name="Thornton R."/>
            <person name="Warren J."/>
            <person name="Weissenberger G."/>
            <person name="Zhang J."/>
            <person name="Zhang L."/>
            <person name="Zhou C."/>
            <person name="Zhu D."/>
            <person name="Muzny D."/>
            <person name="Worley K."/>
            <person name="Gibbs R."/>
        </authorList>
    </citation>
    <scope>NUCLEOTIDE SEQUENCE [LARGE SCALE GENOMIC DNA]</scope>
    <source>
        <strain evidence="20">ATCC 15826 / DSM 8339 / NCTC 10426 / 6573</strain>
    </source>
</reference>
<evidence type="ECO:0000256" key="16">
    <source>
        <dbReference type="PIRSR" id="PIRSR000167-1"/>
    </source>
</evidence>
<evidence type="ECO:0000256" key="14">
    <source>
        <dbReference type="ARBA" id="ARBA00048321"/>
    </source>
</evidence>
<dbReference type="Pfam" id="PF06969">
    <property type="entry name" value="HemN_C"/>
    <property type="match status" value="1"/>
</dbReference>
<dbReference type="GO" id="GO:0005737">
    <property type="term" value="C:cytoplasm"/>
    <property type="evidence" value="ECO:0007669"/>
    <property type="project" value="UniProtKB-SubCell"/>
</dbReference>
<dbReference type="GO" id="GO:0004109">
    <property type="term" value="F:coproporphyrinogen oxidase activity"/>
    <property type="evidence" value="ECO:0007669"/>
    <property type="project" value="InterPro"/>
</dbReference>
<protein>
    <recommendedName>
        <fullName evidence="15">Coproporphyrinogen-III oxidase</fullName>
        <ecNumber evidence="15">1.3.98.3</ecNumber>
    </recommendedName>
</protein>
<comment type="cofactor">
    <cofactor evidence="15 17">
        <name>[4Fe-4S] cluster</name>
        <dbReference type="ChEBI" id="CHEBI:49883"/>
    </cofactor>
    <text evidence="15 17">Binds 1 [4Fe-4S] cluster. The cluster is coordinated with 3 cysteines and an exchangeable S-adenosyl-L-methionine.</text>
</comment>
<evidence type="ECO:0000256" key="7">
    <source>
        <dbReference type="ARBA" id="ARBA00022691"/>
    </source>
</evidence>
<dbReference type="OrthoDB" id="9808022at2"/>
<dbReference type="FunFam" id="1.10.10.920:FF:000001">
    <property type="entry name" value="Coproporphyrinogen-III oxidase"/>
    <property type="match status" value="1"/>
</dbReference>
<comment type="pathway">
    <text evidence="2 15">Porphyrin-containing compound metabolism; protoporphyrin-IX biosynthesis; protoporphyrinogen-IX from coproporphyrinogen-III (AdoMet route): step 1/1.</text>
</comment>
<dbReference type="InterPro" id="IPR004558">
    <property type="entry name" value="Coprogen_oxidase_HemN"/>
</dbReference>
<dbReference type="PROSITE" id="PS51918">
    <property type="entry name" value="RADICAL_SAM"/>
    <property type="match status" value="1"/>
</dbReference>
<keyword evidence="6 15" id="KW-0963">Cytoplasm</keyword>
<feature type="binding site" evidence="16">
    <location>
        <begin position="113"/>
        <end position="114"/>
    </location>
    <ligand>
        <name>S-adenosyl-L-methionine</name>
        <dbReference type="ChEBI" id="CHEBI:59789"/>
        <label>2</label>
    </ligand>
</feature>
<evidence type="ECO:0000313" key="19">
    <source>
        <dbReference type="EMBL" id="EEV89101.1"/>
    </source>
</evidence>
<dbReference type="InterPro" id="IPR058240">
    <property type="entry name" value="rSAM_sf"/>
</dbReference>
<keyword evidence="7 15" id="KW-0949">S-adenosyl-L-methionine</keyword>
<evidence type="ECO:0000256" key="13">
    <source>
        <dbReference type="ARBA" id="ARBA00024295"/>
    </source>
</evidence>
<feature type="binding site" evidence="17">
    <location>
        <position position="61"/>
    </location>
    <ligand>
        <name>[4Fe-4S] cluster</name>
        <dbReference type="ChEBI" id="CHEBI:49883"/>
        <note>4Fe-4S-S-AdoMet</note>
    </ligand>
</feature>
<keyword evidence="11 15" id="KW-0411">Iron-sulfur</keyword>
<evidence type="ECO:0000256" key="3">
    <source>
        <dbReference type="ARBA" id="ARBA00005493"/>
    </source>
</evidence>
<evidence type="ECO:0000256" key="10">
    <source>
        <dbReference type="ARBA" id="ARBA00023004"/>
    </source>
</evidence>
<dbReference type="GO" id="GO:0006782">
    <property type="term" value="P:protoporphyrinogen IX biosynthetic process"/>
    <property type="evidence" value="ECO:0007669"/>
    <property type="project" value="UniProtKB-UniPathway"/>
</dbReference>
<comment type="catalytic activity">
    <reaction evidence="14 15">
        <text>coproporphyrinogen III + 2 S-adenosyl-L-methionine = protoporphyrinogen IX + 2 5'-deoxyadenosine + 2 L-methionine + 2 CO2</text>
        <dbReference type="Rhea" id="RHEA:15425"/>
        <dbReference type="ChEBI" id="CHEBI:16526"/>
        <dbReference type="ChEBI" id="CHEBI:17319"/>
        <dbReference type="ChEBI" id="CHEBI:57307"/>
        <dbReference type="ChEBI" id="CHEBI:57309"/>
        <dbReference type="ChEBI" id="CHEBI:57844"/>
        <dbReference type="ChEBI" id="CHEBI:59789"/>
        <dbReference type="EC" id="1.3.98.3"/>
    </reaction>
</comment>
<keyword evidence="10 15" id="KW-0408">Iron</keyword>
<gene>
    <name evidence="19" type="primary">hemN</name>
    <name evidence="19" type="ORF">HMPREF0198_0775</name>
</gene>
<dbReference type="AlphaFoldDB" id="C8N8E8"/>
<evidence type="ECO:0000256" key="1">
    <source>
        <dbReference type="ARBA" id="ARBA00004496"/>
    </source>
</evidence>
<dbReference type="InterPro" id="IPR034505">
    <property type="entry name" value="Coproporphyrinogen-III_oxidase"/>
</dbReference>
<proteinExistence type="inferred from homology"/>
<keyword evidence="20" id="KW-1185">Reference proteome</keyword>
<evidence type="ECO:0000256" key="17">
    <source>
        <dbReference type="PIRSR" id="PIRSR000167-2"/>
    </source>
</evidence>
<dbReference type="SFLD" id="SFLDG01065">
    <property type="entry name" value="anaerobic_coproporphyrinogen-I"/>
    <property type="match status" value="1"/>
</dbReference>
<dbReference type="Gene3D" id="3.20.20.70">
    <property type="entry name" value="Aldolase class I"/>
    <property type="match status" value="1"/>
</dbReference>
<dbReference type="PANTHER" id="PTHR13932:SF6">
    <property type="entry name" value="OXYGEN-INDEPENDENT COPROPORPHYRINOGEN III OXIDASE"/>
    <property type="match status" value="1"/>
</dbReference>
<dbReference type="EMBL" id="ACKY01000034">
    <property type="protein sequence ID" value="EEV89101.1"/>
    <property type="molecule type" value="Genomic_DNA"/>
</dbReference>
<evidence type="ECO:0000256" key="4">
    <source>
        <dbReference type="ARBA" id="ARBA00011245"/>
    </source>
</evidence>
<keyword evidence="9 15" id="KW-0560">Oxidoreductase</keyword>
<feature type="binding site" evidence="16">
    <location>
        <position position="175"/>
    </location>
    <ligand>
        <name>S-adenosyl-L-methionine</name>
        <dbReference type="ChEBI" id="CHEBI:59789"/>
        <label>2</label>
    </ligand>
</feature>
<evidence type="ECO:0000259" key="18">
    <source>
        <dbReference type="PROSITE" id="PS51918"/>
    </source>
</evidence>
<feature type="binding site" evidence="16">
    <location>
        <position position="148"/>
    </location>
    <ligand>
        <name>S-adenosyl-L-methionine</name>
        <dbReference type="ChEBI" id="CHEBI:59789"/>
        <label>1</label>
    </ligand>
</feature>
<feature type="binding site" evidence="16">
    <location>
        <position position="112"/>
    </location>
    <ligand>
        <name>S-adenosyl-L-methionine</name>
        <dbReference type="ChEBI" id="CHEBI:59789"/>
        <label>1</label>
    </ligand>
</feature>